<evidence type="ECO:0000259" key="1">
    <source>
        <dbReference type="Pfam" id="PF18990"/>
    </source>
</evidence>
<dbReference type="RefSeq" id="WP_114069398.1">
    <property type="nucleotide sequence ID" value="NZ_CP030850.1"/>
</dbReference>
<proteinExistence type="predicted"/>
<dbReference type="Proteomes" id="UP000251993">
    <property type="component" value="Chromosome"/>
</dbReference>
<organism evidence="2 3">
    <name type="scientific">Runella rosea</name>
    <dbReference type="NCBI Taxonomy" id="2259595"/>
    <lineage>
        <taxon>Bacteria</taxon>
        <taxon>Pseudomonadati</taxon>
        <taxon>Bacteroidota</taxon>
        <taxon>Cytophagia</taxon>
        <taxon>Cytophagales</taxon>
        <taxon>Spirosomataceae</taxon>
        <taxon>Runella</taxon>
    </lineage>
</organism>
<keyword evidence="3" id="KW-1185">Reference proteome</keyword>
<dbReference type="KEGG" id="run:DR864_24300"/>
<reference evidence="2 3" key="1">
    <citation type="submission" date="2018-07" db="EMBL/GenBank/DDBJ databases">
        <title>Genome sequencing of Runella.</title>
        <authorList>
            <person name="Baek M.-G."/>
            <person name="Yi H."/>
        </authorList>
    </citation>
    <scope>NUCLEOTIDE SEQUENCE [LARGE SCALE GENOMIC DNA]</scope>
    <source>
        <strain evidence="2 3">HYN0085</strain>
    </source>
</reference>
<accession>A0A344TPR4</accession>
<dbReference type="AlphaFoldDB" id="A0A344TPR4"/>
<name>A0A344TPR4_9BACT</name>
<gene>
    <name evidence="2" type="ORF">DR864_24300</name>
</gene>
<evidence type="ECO:0000313" key="2">
    <source>
        <dbReference type="EMBL" id="AXE20635.1"/>
    </source>
</evidence>
<evidence type="ECO:0000313" key="3">
    <source>
        <dbReference type="Proteomes" id="UP000251993"/>
    </source>
</evidence>
<dbReference type="InterPro" id="IPR043781">
    <property type="entry name" value="DUF5723"/>
</dbReference>
<dbReference type="PROSITE" id="PS51257">
    <property type="entry name" value="PROKAR_LIPOPROTEIN"/>
    <property type="match status" value="1"/>
</dbReference>
<dbReference type="OrthoDB" id="9805336at2"/>
<sequence>MTRRLLVIIVGILSCVSVQAQHWLGLSSSNYAGTNALFLNPAHAADSRHKLYINLIGNDFFLINNYLRYDAPYSFISLITNSVSQKYRSERGLIIWKDTYYAERLNGKPKHFHTGGDLRGPSALFSFKNNRFAIALTTRGRYTLNLTDVSEETARVIRYGTNLVELQSKDFTNQTAKLSTNGFVEMGATFGAVLADWDEDFLKVGVTVKRLVGVYNVHADMKDAAYRINVESLNPEREFIVASKLQATYGYTTEEAFSNLGLNPQFLFGNRSAGGGWGFDLGAVYEYRPDVQKLKIGGPRGGRHHDPNKNKYKYRISAALTDIGAIRYKNLNYVREIDVNPTTAKQFDYNNFNSLSGSSAAIRAVNTVLDVRPADNPRGFTVGLPTSFNASFDYHHKGRLYVNALWVQGLGGKNYIDIKPQSVFAVTPRYETKWFEVSTPLAMVDNYRVFTVGLATRIGPVIIGTDHLGGLLDIGKPQGLDFYFGLYAPFFHRKPDDPNKCWYQPYEKSSRRKR</sequence>
<feature type="domain" description="DUF5723" evidence="1">
    <location>
        <begin position="41"/>
        <end position="466"/>
    </location>
</feature>
<dbReference type="Pfam" id="PF18990">
    <property type="entry name" value="DUF5723"/>
    <property type="match status" value="1"/>
</dbReference>
<dbReference type="EMBL" id="CP030850">
    <property type="protein sequence ID" value="AXE20635.1"/>
    <property type="molecule type" value="Genomic_DNA"/>
</dbReference>
<protein>
    <recommendedName>
        <fullName evidence="1">DUF5723 domain-containing protein</fullName>
    </recommendedName>
</protein>